<name>A0ABM3RAM7_SPIOL</name>
<protein>
    <submittedName>
        <fullName evidence="2">Uncharacterized protein isoform X1</fullName>
    </submittedName>
</protein>
<accession>A0ABM3RAM7</accession>
<dbReference type="GeneID" id="130467815"/>
<dbReference type="RefSeq" id="XP_056692661.1">
    <property type="nucleotide sequence ID" value="XM_056836683.1"/>
</dbReference>
<gene>
    <name evidence="2" type="primary">LOC130467815</name>
</gene>
<organism evidence="1 2">
    <name type="scientific">Spinacia oleracea</name>
    <name type="common">Spinach</name>
    <dbReference type="NCBI Taxonomy" id="3562"/>
    <lineage>
        <taxon>Eukaryota</taxon>
        <taxon>Viridiplantae</taxon>
        <taxon>Streptophyta</taxon>
        <taxon>Embryophyta</taxon>
        <taxon>Tracheophyta</taxon>
        <taxon>Spermatophyta</taxon>
        <taxon>Magnoliopsida</taxon>
        <taxon>eudicotyledons</taxon>
        <taxon>Gunneridae</taxon>
        <taxon>Pentapetalae</taxon>
        <taxon>Caryophyllales</taxon>
        <taxon>Chenopodiaceae</taxon>
        <taxon>Chenopodioideae</taxon>
        <taxon>Anserineae</taxon>
        <taxon>Spinacia</taxon>
    </lineage>
</organism>
<proteinExistence type="predicted"/>
<evidence type="ECO:0000313" key="1">
    <source>
        <dbReference type="Proteomes" id="UP000813463"/>
    </source>
</evidence>
<keyword evidence="1" id="KW-1185">Reference proteome</keyword>
<reference evidence="2" key="2">
    <citation type="submission" date="2025-08" db="UniProtKB">
        <authorList>
            <consortium name="RefSeq"/>
        </authorList>
    </citation>
    <scope>IDENTIFICATION</scope>
    <source>
        <tissue evidence="2">Leaf</tissue>
    </source>
</reference>
<evidence type="ECO:0000313" key="2">
    <source>
        <dbReference type="RefSeq" id="XP_056692661.1"/>
    </source>
</evidence>
<reference evidence="1" key="1">
    <citation type="journal article" date="2021" name="Nat. Commun.">
        <title>Genomic analyses provide insights into spinach domestication and the genetic basis of agronomic traits.</title>
        <authorList>
            <person name="Cai X."/>
            <person name="Sun X."/>
            <person name="Xu C."/>
            <person name="Sun H."/>
            <person name="Wang X."/>
            <person name="Ge C."/>
            <person name="Zhang Z."/>
            <person name="Wang Q."/>
            <person name="Fei Z."/>
            <person name="Jiao C."/>
            <person name="Wang Q."/>
        </authorList>
    </citation>
    <scope>NUCLEOTIDE SEQUENCE [LARGE SCALE GENOMIC DNA]</scope>
    <source>
        <strain evidence="1">cv. Varoflay</strain>
    </source>
</reference>
<dbReference type="Proteomes" id="UP000813463">
    <property type="component" value="Chromosome 2"/>
</dbReference>
<sequence length="211" mass="23370">MILTTHPGVEGWSCWAKLGETEELTEARRQSRCRILYQGPRGPSWFLGERVLRQTLELLVPRSSPTSMLHPTGILPSCRAVLRQGVFAGQLVRDEDNHPDFMCARILLPPFVEPEPTDHDGWVPPDCVIRYTTASGSRITEEVPVIPGEEGLHSLVPANARAVPVRMVIQVVRVVNRLMSALSQAWAALSCTNPSSTYSGLWRLKLNPNGA</sequence>